<dbReference type="PANTHER" id="PTHR33932">
    <property type="entry name" value="NA(+)/H(+) ANTIPORTER SUBUNIT B"/>
    <property type="match status" value="1"/>
</dbReference>
<dbReference type="GO" id="GO:0005886">
    <property type="term" value="C:plasma membrane"/>
    <property type="evidence" value="ECO:0007669"/>
    <property type="project" value="UniProtKB-SubCell"/>
</dbReference>
<dbReference type="AlphaFoldDB" id="A0A662DBZ8"/>
<evidence type="ECO:0000256" key="1">
    <source>
        <dbReference type="ARBA" id="ARBA00004651"/>
    </source>
</evidence>
<dbReference type="Pfam" id="PF04039">
    <property type="entry name" value="MnhB"/>
    <property type="match status" value="1"/>
</dbReference>
<feature type="domain" description="Na+/H+ antiporter MnhB subunit-related protein" evidence="8">
    <location>
        <begin position="4"/>
        <end position="40"/>
    </location>
</feature>
<dbReference type="Proteomes" id="UP000280417">
    <property type="component" value="Unassembled WGS sequence"/>
</dbReference>
<reference evidence="9 10" key="1">
    <citation type="submission" date="2018-06" db="EMBL/GenBank/DDBJ databases">
        <title>Extensive metabolic versatility and redundancy in microbially diverse, dynamic hydrothermal sediments.</title>
        <authorList>
            <person name="Dombrowski N."/>
            <person name="Teske A."/>
            <person name="Baker B.J."/>
        </authorList>
    </citation>
    <scope>NUCLEOTIDE SEQUENCE [LARGE SCALE GENOMIC DNA]</scope>
    <source>
        <strain evidence="9">B3_G15</strain>
    </source>
</reference>
<dbReference type="EMBL" id="QMQA01000242">
    <property type="protein sequence ID" value="RLE11536.1"/>
    <property type="molecule type" value="Genomic_DNA"/>
</dbReference>
<proteinExistence type="inferred from homology"/>
<evidence type="ECO:0000256" key="5">
    <source>
        <dbReference type="ARBA" id="ARBA00022989"/>
    </source>
</evidence>
<gene>
    <name evidence="9" type="ORF">DRJ04_07885</name>
</gene>
<evidence type="ECO:0000256" key="7">
    <source>
        <dbReference type="SAM" id="Phobius"/>
    </source>
</evidence>
<evidence type="ECO:0000256" key="4">
    <source>
        <dbReference type="ARBA" id="ARBA00022692"/>
    </source>
</evidence>
<evidence type="ECO:0000313" key="9">
    <source>
        <dbReference type="EMBL" id="RLE11536.1"/>
    </source>
</evidence>
<dbReference type="InterPro" id="IPR007182">
    <property type="entry name" value="MnhB"/>
</dbReference>
<evidence type="ECO:0000313" key="10">
    <source>
        <dbReference type="Proteomes" id="UP000280417"/>
    </source>
</evidence>
<protein>
    <recommendedName>
        <fullName evidence="8">Na+/H+ antiporter MnhB subunit-related protein domain-containing protein</fullName>
    </recommendedName>
</protein>
<dbReference type="PANTHER" id="PTHR33932:SF4">
    <property type="entry name" value="NA(+)_H(+) ANTIPORTER SUBUNIT B"/>
    <property type="match status" value="1"/>
</dbReference>
<keyword evidence="3" id="KW-1003">Cell membrane</keyword>
<feature type="transmembrane region" description="Helical" evidence="7">
    <location>
        <begin position="7"/>
        <end position="25"/>
    </location>
</feature>
<keyword evidence="4 7" id="KW-0812">Transmembrane</keyword>
<evidence type="ECO:0000256" key="6">
    <source>
        <dbReference type="ARBA" id="ARBA00023136"/>
    </source>
</evidence>
<keyword evidence="6 7" id="KW-0472">Membrane</keyword>
<sequence length="40" mass="4284">MTRIVKTIAKFVMPPVVLFGIYMMLHGHLTPGGGFPGGVI</sequence>
<evidence type="ECO:0000259" key="8">
    <source>
        <dbReference type="Pfam" id="PF04039"/>
    </source>
</evidence>
<comment type="similarity">
    <text evidence="2">Belongs to the CPA3 antiporters (TC 2.A.63) subunit B family.</text>
</comment>
<feature type="non-terminal residue" evidence="9">
    <location>
        <position position="40"/>
    </location>
</feature>
<organism evidence="9 10">
    <name type="scientific">Aerophobetes bacterium</name>
    <dbReference type="NCBI Taxonomy" id="2030807"/>
    <lineage>
        <taxon>Bacteria</taxon>
        <taxon>Candidatus Aerophobota</taxon>
    </lineage>
</organism>
<comment type="subcellular location">
    <subcellularLocation>
        <location evidence="1">Cell membrane</location>
        <topology evidence="1">Multi-pass membrane protein</topology>
    </subcellularLocation>
</comment>
<evidence type="ECO:0000256" key="2">
    <source>
        <dbReference type="ARBA" id="ARBA00009425"/>
    </source>
</evidence>
<evidence type="ECO:0000256" key="3">
    <source>
        <dbReference type="ARBA" id="ARBA00022475"/>
    </source>
</evidence>
<name>A0A662DBZ8_UNCAE</name>
<dbReference type="InterPro" id="IPR050622">
    <property type="entry name" value="CPA3_antiporter_subunitB"/>
</dbReference>
<keyword evidence="5 7" id="KW-1133">Transmembrane helix</keyword>
<comment type="caution">
    <text evidence="9">The sequence shown here is derived from an EMBL/GenBank/DDBJ whole genome shotgun (WGS) entry which is preliminary data.</text>
</comment>
<accession>A0A662DBZ8</accession>